<proteinExistence type="predicted"/>
<evidence type="ECO:0000313" key="3">
    <source>
        <dbReference type="Proteomes" id="UP001196413"/>
    </source>
</evidence>
<sequence>MVIHAVVFEYCLLKGGIWYRKKVPVSIGDYNYMAPEVAWTRELTPESGVFSFGLVLKEIMENGYKPSVTG</sequence>
<feature type="domain" description="Protein kinase" evidence="1">
    <location>
        <begin position="1"/>
        <end position="70"/>
    </location>
</feature>
<dbReference type="SUPFAM" id="SSF56112">
    <property type="entry name" value="Protein kinase-like (PK-like)"/>
    <property type="match status" value="1"/>
</dbReference>
<dbReference type="GO" id="GO:0005524">
    <property type="term" value="F:ATP binding"/>
    <property type="evidence" value="ECO:0007669"/>
    <property type="project" value="InterPro"/>
</dbReference>
<reference evidence="2" key="1">
    <citation type="submission" date="2021-06" db="EMBL/GenBank/DDBJ databases">
        <title>Parelaphostrongylus tenuis whole genome reference sequence.</title>
        <authorList>
            <person name="Garwood T.J."/>
            <person name="Larsen P.A."/>
            <person name="Fountain-Jones N.M."/>
            <person name="Garbe J.R."/>
            <person name="Macchietto M.G."/>
            <person name="Kania S.A."/>
            <person name="Gerhold R.W."/>
            <person name="Richards J.E."/>
            <person name="Wolf T.M."/>
        </authorList>
    </citation>
    <scope>NUCLEOTIDE SEQUENCE</scope>
    <source>
        <strain evidence="2">MNPRO001-30</strain>
        <tissue evidence="2">Meninges</tissue>
    </source>
</reference>
<dbReference type="InterPro" id="IPR000719">
    <property type="entry name" value="Prot_kinase_dom"/>
</dbReference>
<dbReference type="EMBL" id="JAHQIW010006808">
    <property type="protein sequence ID" value="KAJ1370602.1"/>
    <property type="molecule type" value="Genomic_DNA"/>
</dbReference>
<name>A0AAD5R6F8_PARTN</name>
<accession>A0AAD5R6F8</accession>
<dbReference type="Proteomes" id="UP001196413">
    <property type="component" value="Unassembled WGS sequence"/>
</dbReference>
<dbReference type="AlphaFoldDB" id="A0AAD5R6F8"/>
<evidence type="ECO:0000259" key="1">
    <source>
        <dbReference type="PROSITE" id="PS50011"/>
    </source>
</evidence>
<dbReference type="InterPro" id="IPR011009">
    <property type="entry name" value="Kinase-like_dom_sf"/>
</dbReference>
<dbReference type="Gene3D" id="1.10.510.10">
    <property type="entry name" value="Transferase(Phosphotransferase) domain 1"/>
    <property type="match status" value="1"/>
</dbReference>
<comment type="caution">
    <text evidence="2">The sequence shown here is derived from an EMBL/GenBank/DDBJ whole genome shotgun (WGS) entry which is preliminary data.</text>
</comment>
<dbReference type="GO" id="GO:0004672">
    <property type="term" value="F:protein kinase activity"/>
    <property type="evidence" value="ECO:0007669"/>
    <property type="project" value="InterPro"/>
</dbReference>
<protein>
    <recommendedName>
        <fullName evidence="1">Protein kinase domain-containing protein</fullName>
    </recommendedName>
</protein>
<dbReference type="Pfam" id="PF07714">
    <property type="entry name" value="PK_Tyr_Ser-Thr"/>
    <property type="match status" value="1"/>
</dbReference>
<dbReference type="PROSITE" id="PS50011">
    <property type="entry name" value="PROTEIN_KINASE_DOM"/>
    <property type="match status" value="1"/>
</dbReference>
<organism evidence="2 3">
    <name type="scientific">Parelaphostrongylus tenuis</name>
    <name type="common">Meningeal worm</name>
    <dbReference type="NCBI Taxonomy" id="148309"/>
    <lineage>
        <taxon>Eukaryota</taxon>
        <taxon>Metazoa</taxon>
        <taxon>Ecdysozoa</taxon>
        <taxon>Nematoda</taxon>
        <taxon>Chromadorea</taxon>
        <taxon>Rhabditida</taxon>
        <taxon>Rhabditina</taxon>
        <taxon>Rhabditomorpha</taxon>
        <taxon>Strongyloidea</taxon>
        <taxon>Metastrongylidae</taxon>
        <taxon>Parelaphostrongylus</taxon>
    </lineage>
</organism>
<evidence type="ECO:0000313" key="2">
    <source>
        <dbReference type="EMBL" id="KAJ1370602.1"/>
    </source>
</evidence>
<keyword evidence="3" id="KW-1185">Reference proteome</keyword>
<gene>
    <name evidence="2" type="ORF">KIN20_032369</name>
</gene>
<dbReference type="InterPro" id="IPR001245">
    <property type="entry name" value="Ser-Thr/Tyr_kinase_cat_dom"/>
</dbReference>